<evidence type="ECO:0000313" key="3">
    <source>
        <dbReference type="Proteomes" id="UP000254055"/>
    </source>
</evidence>
<name>A0A378WIC2_9NEIS</name>
<feature type="transmembrane region" description="Helical" evidence="1">
    <location>
        <begin position="12"/>
        <end position="33"/>
    </location>
</feature>
<organism evidence="2 3">
    <name type="scientific">Neisseria zoodegmatis</name>
    <dbReference type="NCBI Taxonomy" id="326523"/>
    <lineage>
        <taxon>Bacteria</taxon>
        <taxon>Pseudomonadati</taxon>
        <taxon>Pseudomonadota</taxon>
        <taxon>Betaproteobacteria</taxon>
        <taxon>Neisseriales</taxon>
        <taxon>Neisseriaceae</taxon>
        <taxon>Neisseria</taxon>
    </lineage>
</organism>
<keyword evidence="1" id="KW-0472">Membrane</keyword>
<evidence type="ECO:0000256" key="1">
    <source>
        <dbReference type="SAM" id="Phobius"/>
    </source>
</evidence>
<protein>
    <submittedName>
        <fullName evidence="2">Uncharacterized protein</fullName>
    </submittedName>
</protein>
<accession>A0A378WIC2</accession>
<dbReference type="AlphaFoldDB" id="A0A378WIC2"/>
<gene>
    <name evidence="2" type="ORF">NCTC12229_00625</name>
</gene>
<proteinExistence type="predicted"/>
<sequence length="59" mass="6977">MEKINMVQSCFIGWTVLNQFLIMSFNIELLWFIKKEIVSILSKVECLSRLKIQPTTKKD</sequence>
<dbReference type="Proteomes" id="UP000254055">
    <property type="component" value="Unassembled WGS sequence"/>
</dbReference>
<keyword evidence="1" id="KW-1133">Transmembrane helix</keyword>
<dbReference type="EMBL" id="UGRS01000001">
    <property type="protein sequence ID" value="SUA36213.1"/>
    <property type="molecule type" value="Genomic_DNA"/>
</dbReference>
<evidence type="ECO:0000313" key="2">
    <source>
        <dbReference type="EMBL" id="SUA36213.1"/>
    </source>
</evidence>
<keyword evidence="1" id="KW-0812">Transmembrane</keyword>
<reference evidence="2 3" key="1">
    <citation type="submission" date="2018-06" db="EMBL/GenBank/DDBJ databases">
        <authorList>
            <consortium name="Pathogen Informatics"/>
            <person name="Doyle S."/>
        </authorList>
    </citation>
    <scope>NUCLEOTIDE SEQUENCE [LARGE SCALE GENOMIC DNA]</scope>
    <source>
        <strain evidence="2 3">NCTC12229</strain>
    </source>
</reference>